<organism evidence="1 2">
    <name type="scientific">Peronospora matthiolae</name>
    <dbReference type="NCBI Taxonomy" id="2874970"/>
    <lineage>
        <taxon>Eukaryota</taxon>
        <taxon>Sar</taxon>
        <taxon>Stramenopiles</taxon>
        <taxon>Oomycota</taxon>
        <taxon>Peronosporomycetes</taxon>
        <taxon>Peronosporales</taxon>
        <taxon>Peronosporaceae</taxon>
        <taxon>Peronospora</taxon>
    </lineage>
</organism>
<protein>
    <submittedName>
        <fullName evidence="1">Uncharacterized protein</fullName>
    </submittedName>
</protein>
<reference evidence="1" key="1">
    <citation type="submission" date="2024-01" db="EMBL/GenBank/DDBJ databases">
        <authorList>
            <person name="Webb A."/>
        </authorList>
    </citation>
    <scope>NUCLEOTIDE SEQUENCE</scope>
    <source>
        <strain evidence="1">Pm1</strain>
    </source>
</reference>
<accession>A0AAV1UXR1</accession>
<evidence type="ECO:0000313" key="1">
    <source>
        <dbReference type="EMBL" id="CAK7938297.1"/>
    </source>
</evidence>
<evidence type="ECO:0000313" key="2">
    <source>
        <dbReference type="Proteomes" id="UP001162060"/>
    </source>
</evidence>
<proteinExistence type="predicted"/>
<comment type="caution">
    <text evidence="1">The sequence shown here is derived from an EMBL/GenBank/DDBJ whole genome shotgun (WGS) entry which is preliminary data.</text>
</comment>
<gene>
    <name evidence="1" type="ORF">PM001_LOCUS23447</name>
</gene>
<dbReference type="EMBL" id="CAKLBY020000229">
    <property type="protein sequence ID" value="CAK7938297.1"/>
    <property type="molecule type" value="Genomic_DNA"/>
</dbReference>
<dbReference type="AlphaFoldDB" id="A0AAV1UXR1"/>
<dbReference type="Proteomes" id="UP001162060">
    <property type="component" value="Unassembled WGS sequence"/>
</dbReference>
<name>A0AAV1UXR1_9STRA</name>
<sequence>MDADADHIYIDDDAGIFSIANDCYSTYGDALTGEENVISAVHAKITAVNKADSAEEFYCLAKRLSASFKTFLQMQ</sequence>